<feature type="region of interest" description="Disordered" evidence="1">
    <location>
        <begin position="89"/>
        <end position="118"/>
    </location>
</feature>
<comment type="caution">
    <text evidence="2">The sequence shown here is derived from an EMBL/GenBank/DDBJ whole genome shotgun (WGS) entry which is preliminary data.</text>
</comment>
<proteinExistence type="predicted"/>
<evidence type="ECO:0000313" key="2">
    <source>
        <dbReference type="EMBL" id="OMC41903.1"/>
    </source>
</evidence>
<dbReference type="AlphaFoldDB" id="A0ABD6QK83"/>
<evidence type="ECO:0000313" key="3">
    <source>
        <dbReference type="Proteomes" id="UP000187001"/>
    </source>
</evidence>
<gene>
    <name evidence="2" type="ORF">A5742_31480</name>
</gene>
<feature type="compositionally biased region" description="Basic and acidic residues" evidence="1">
    <location>
        <begin position="103"/>
        <end position="118"/>
    </location>
</feature>
<evidence type="ECO:0000256" key="1">
    <source>
        <dbReference type="SAM" id="MobiDB-lite"/>
    </source>
</evidence>
<sequence>MGLPWVRLDTQFAANPKMLYLIEDKKYKAAFVWVASLGYAGAHGTDGFLPSACLPLLHATKADAKALVEVGLWLTCVGGWEINSWSEFQPSNEETQERKKRAREAALRRWHGSDEESG</sequence>
<protein>
    <submittedName>
        <fullName evidence="2">Uncharacterized protein</fullName>
    </submittedName>
</protein>
<dbReference type="Proteomes" id="UP000187001">
    <property type="component" value="Unassembled WGS sequence"/>
</dbReference>
<reference evidence="2 3" key="1">
    <citation type="submission" date="2016-07" db="EMBL/GenBank/DDBJ databases">
        <authorList>
            <person name="Sutton G."/>
            <person name="Brinkac L."/>
            <person name="Sanka R."/>
            <person name="Adams M."/>
            <person name="Lau E."/>
            <person name="Kumar A."/>
            <person name="Macaden R."/>
        </authorList>
    </citation>
    <scope>NUCLEOTIDE SEQUENCE [LARGE SCALE GENOMIC DNA]</scope>
    <source>
        <strain evidence="2 3">GA-0871</strain>
    </source>
</reference>
<organism evidence="2 3">
    <name type="scientific">Mycolicibacterium fortuitum</name>
    <name type="common">Mycobacterium fortuitum</name>
    <dbReference type="NCBI Taxonomy" id="1766"/>
    <lineage>
        <taxon>Bacteria</taxon>
        <taxon>Bacillati</taxon>
        <taxon>Actinomycetota</taxon>
        <taxon>Actinomycetes</taxon>
        <taxon>Mycobacteriales</taxon>
        <taxon>Mycobacteriaceae</taxon>
        <taxon>Mycolicibacterium</taxon>
    </lineage>
</organism>
<dbReference type="EMBL" id="MBER01000097">
    <property type="protein sequence ID" value="OMC41903.1"/>
    <property type="molecule type" value="Genomic_DNA"/>
</dbReference>
<accession>A0ABD6QK83</accession>
<name>A0ABD6QK83_MYCFO</name>